<protein>
    <recommendedName>
        <fullName evidence="4">Secreted protein</fullName>
    </recommendedName>
</protein>
<feature type="chain" id="PRO_5012766613" description="Secreted protein" evidence="1">
    <location>
        <begin position="28"/>
        <end position="171"/>
    </location>
</feature>
<comment type="caution">
    <text evidence="2">The sequence shown here is derived from an EMBL/GenBank/DDBJ whole genome shotgun (WGS) entry which is preliminary data.</text>
</comment>
<accession>A0A2A7SD36</accession>
<dbReference type="Proteomes" id="UP000220629">
    <property type="component" value="Unassembled WGS sequence"/>
</dbReference>
<dbReference type="RefSeq" id="WP_098151655.1">
    <property type="nucleotide sequence ID" value="NZ_CADEPU010000029.1"/>
</dbReference>
<gene>
    <name evidence="2" type="ORF">CRM94_05300</name>
</gene>
<proteinExistence type="predicted"/>
<name>A0A2A7SD36_BURGA</name>
<feature type="signal peptide" evidence="1">
    <location>
        <begin position="1"/>
        <end position="27"/>
    </location>
</feature>
<reference evidence="3" key="1">
    <citation type="submission" date="2017-09" db="EMBL/GenBank/DDBJ databases">
        <title>FDA dAtabase for Regulatory Grade micrObial Sequences (FDA-ARGOS): Supporting development and validation of Infectious Disease Dx tests.</title>
        <authorList>
            <person name="Minogue T."/>
            <person name="Wolcott M."/>
            <person name="Wasieloski L."/>
            <person name="Aguilar W."/>
            <person name="Moore D."/>
            <person name="Tallon L."/>
            <person name="Sadzewicz L."/>
            <person name="Ott S."/>
            <person name="Zhao X."/>
            <person name="Nagaraj S."/>
            <person name="Vavikolanu K."/>
            <person name="Aluvathingal J."/>
            <person name="Nadendla S."/>
            <person name="Sichtig H."/>
        </authorList>
    </citation>
    <scope>NUCLEOTIDE SEQUENCE [LARGE SCALE GENOMIC DNA]</scope>
    <source>
        <strain evidence="3">FDAARGOS_390</strain>
    </source>
</reference>
<keyword evidence="1" id="KW-0732">Signal</keyword>
<dbReference type="EMBL" id="PDDY01000001">
    <property type="protein sequence ID" value="PEH41614.1"/>
    <property type="molecule type" value="Genomic_DNA"/>
</dbReference>
<dbReference type="AlphaFoldDB" id="A0A2A7SD36"/>
<evidence type="ECO:0008006" key="4">
    <source>
        <dbReference type="Google" id="ProtNLM"/>
    </source>
</evidence>
<evidence type="ECO:0000256" key="1">
    <source>
        <dbReference type="SAM" id="SignalP"/>
    </source>
</evidence>
<sequence>MTSAPFRRLLAALTCAGALLPAGIVLGSTPPAGYASAPRAIDFVVAVASRDLAQARADRRHGLNYADDETEARLAAAIREWLTDGNDVSLHLAPADRMSLFALYWSAQQMPANSNCFQDPDDDGCAQELAHWMGAVRDDAPAFLAAYHRAERSLNLPSLPAPANRLQTGSP</sequence>
<organism evidence="2 3">
    <name type="scientific">Burkholderia gladioli</name>
    <name type="common">Pseudomonas marginata</name>
    <name type="synonym">Phytomonas marginata</name>
    <dbReference type="NCBI Taxonomy" id="28095"/>
    <lineage>
        <taxon>Bacteria</taxon>
        <taxon>Pseudomonadati</taxon>
        <taxon>Pseudomonadota</taxon>
        <taxon>Betaproteobacteria</taxon>
        <taxon>Burkholderiales</taxon>
        <taxon>Burkholderiaceae</taxon>
        <taxon>Burkholderia</taxon>
    </lineage>
</organism>
<evidence type="ECO:0000313" key="3">
    <source>
        <dbReference type="Proteomes" id="UP000220629"/>
    </source>
</evidence>
<evidence type="ECO:0000313" key="2">
    <source>
        <dbReference type="EMBL" id="PEH41614.1"/>
    </source>
</evidence>